<feature type="binding site" evidence="7">
    <location>
        <position position="157"/>
    </location>
    <ligand>
        <name>Zn(2+)</name>
        <dbReference type="ChEBI" id="CHEBI:29105"/>
        <note>catalytic</note>
    </ligand>
</feature>
<comment type="similarity">
    <text evidence="1 7">Belongs to the endoribonuclease YbeY family.</text>
</comment>
<evidence type="ECO:0000256" key="1">
    <source>
        <dbReference type="ARBA" id="ARBA00010875"/>
    </source>
</evidence>
<evidence type="ECO:0000313" key="9">
    <source>
        <dbReference type="EMBL" id="AUX38651.1"/>
    </source>
</evidence>
<sequence>MTEKRKESSGTKRRGSRPAAPTVVSITTQGGPFKGVSAAVVRRRALKMLAHLALQGVELSVALVDDPAIHELNRTYRRKDKPTDVLAFPMIDGHGAGSRKRGRRGPVDPSAWQGLLGDVIVSVDTAARQAAERGRPLLDEITMLLGHGLLHLLGYDHKTDAEEREMTALTGELEVAAAARGSSPTGIGARGGDARPNKTRAQ</sequence>
<dbReference type="OrthoDB" id="9807740at2"/>
<dbReference type="AlphaFoldDB" id="A0A2L0EH83"/>
<dbReference type="Gene3D" id="3.40.390.30">
    <property type="entry name" value="Metalloproteases ('zincins'), catalytic domain"/>
    <property type="match status" value="1"/>
</dbReference>
<comment type="cofactor">
    <cofactor evidence="7">
        <name>Zn(2+)</name>
        <dbReference type="ChEBI" id="CHEBI:29105"/>
    </cofactor>
    <text evidence="7">Binds 1 zinc ion.</text>
</comment>
<evidence type="ECO:0000256" key="2">
    <source>
        <dbReference type="ARBA" id="ARBA00022722"/>
    </source>
</evidence>
<dbReference type="Pfam" id="PF02130">
    <property type="entry name" value="YbeY"/>
    <property type="match status" value="1"/>
</dbReference>
<dbReference type="EMBL" id="CP012673">
    <property type="protein sequence ID" value="AUX38651.1"/>
    <property type="molecule type" value="Genomic_DNA"/>
</dbReference>
<dbReference type="InterPro" id="IPR002036">
    <property type="entry name" value="YbeY"/>
</dbReference>
<feature type="region of interest" description="Disordered" evidence="8">
    <location>
        <begin position="88"/>
        <end position="108"/>
    </location>
</feature>
<dbReference type="GO" id="GO:0005737">
    <property type="term" value="C:cytoplasm"/>
    <property type="evidence" value="ECO:0007669"/>
    <property type="project" value="UniProtKB-SubCell"/>
</dbReference>
<dbReference type="SUPFAM" id="SSF55486">
    <property type="entry name" value="Metalloproteases ('zincins'), catalytic domain"/>
    <property type="match status" value="1"/>
</dbReference>
<feature type="binding site" evidence="7">
    <location>
        <position position="147"/>
    </location>
    <ligand>
        <name>Zn(2+)</name>
        <dbReference type="ChEBI" id="CHEBI:29105"/>
        <note>catalytic</note>
    </ligand>
</feature>
<dbReference type="PANTHER" id="PTHR46986:SF1">
    <property type="entry name" value="ENDORIBONUCLEASE YBEY, CHLOROPLASTIC"/>
    <property type="match status" value="1"/>
</dbReference>
<evidence type="ECO:0000256" key="8">
    <source>
        <dbReference type="SAM" id="MobiDB-lite"/>
    </source>
</evidence>
<comment type="subcellular location">
    <subcellularLocation>
        <location evidence="7">Cytoplasm</location>
    </subcellularLocation>
</comment>
<accession>A0A2L0EH83</accession>
<name>A0A2L0EH83_SORCE</name>
<dbReference type="PANTHER" id="PTHR46986">
    <property type="entry name" value="ENDORIBONUCLEASE YBEY, CHLOROPLASTIC"/>
    <property type="match status" value="1"/>
</dbReference>
<dbReference type="GO" id="GO:0004521">
    <property type="term" value="F:RNA endonuclease activity"/>
    <property type="evidence" value="ECO:0007669"/>
    <property type="project" value="UniProtKB-UniRule"/>
</dbReference>
<reference evidence="9 10" key="1">
    <citation type="submission" date="2015-09" db="EMBL/GenBank/DDBJ databases">
        <title>Sorangium comparison.</title>
        <authorList>
            <person name="Zaburannyi N."/>
            <person name="Bunk B."/>
            <person name="Overmann J."/>
            <person name="Mueller R."/>
        </authorList>
    </citation>
    <scope>NUCLEOTIDE SEQUENCE [LARGE SCALE GENOMIC DNA]</scope>
    <source>
        <strain evidence="9 10">So ce26</strain>
    </source>
</reference>
<dbReference type="Proteomes" id="UP000238348">
    <property type="component" value="Chromosome"/>
</dbReference>
<dbReference type="NCBIfam" id="TIGR00043">
    <property type="entry name" value="rRNA maturation RNase YbeY"/>
    <property type="match status" value="1"/>
</dbReference>
<proteinExistence type="inferred from homology"/>
<evidence type="ECO:0000256" key="4">
    <source>
        <dbReference type="ARBA" id="ARBA00022759"/>
    </source>
</evidence>
<dbReference type="RefSeq" id="WP_104976745.1">
    <property type="nucleotide sequence ID" value="NZ_CP012673.1"/>
</dbReference>
<keyword evidence="3 7" id="KW-0479">Metal-binding</keyword>
<feature type="binding site" evidence="7">
    <location>
        <position position="151"/>
    </location>
    <ligand>
        <name>Zn(2+)</name>
        <dbReference type="ChEBI" id="CHEBI:29105"/>
        <note>catalytic</note>
    </ligand>
</feature>
<evidence type="ECO:0000256" key="3">
    <source>
        <dbReference type="ARBA" id="ARBA00022723"/>
    </source>
</evidence>
<keyword evidence="5 7" id="KW-0378">Hydrolase</keyword>
<protein>
    <recommendedName>
        <fullName evidence="7">Endoribonuclease YbeY</fullName>
        <ecNumber evidence="7">3.1.-.-</ecNumber>
    </recommendedName>
</protein>
<evidence type="ECO:0000256" key="7">
    <source>
        <dbReference type="HAMAP-Rule" id="MF_00009"/>
    </source>
</evidence>
<evidence type="ECO:0000256" key="5">
    <source>
        <dbReference type="ARBA" id="ARBA00022801"/>
    </source>
</evidence>
<keyword evidence="6 7" id="KW-0862">Zinc</keyword>
<dbReference type="GO" id="GO:0006364">
    <property type="term" value="P:rRNA processing"/>
    <property type="evidence" value="ECO:0007669"/>
    <property type="project" value="UniProtKB-UniRule"/>
</dbReference>
<keyword evidence="7" id="KW-0963">Cytoplasm</keyword>
<feature type="region of interest" description="Disordered" evidence="8">
    <location>
        <begin position="178"/>
        <end position="202"/>
    </location>
</feature>
<keyword evidence="2 7" id="KW-0540">Nuclease</keyword>
<keyword evidence="7" id="KW-0698">rRNA processing</keyword>
<dbReference type="InterPro" id="IPR020549">
    <property type="entry name" value="YbeY_CS"/>
</dbReference>
<organism evidence="9 10">
    <name type="scientific">Sorangium cellulosum</name>
    <name type="common">Polyangium cellulosum</name>
    <dbReference type="NCBI Taxonomy" id="56"/>
    <lineage>
        <taxon>Bacteria</taxon>
        <taxon>Pseudomonadati</taxon>
        <taxon>Myxococcota</taxon>
        <taxon>Polyangia</taxon>
        <taxon>Polyangiales</taxon>
        <taxon>Polyangiaceae</taxon>
        <taxon>Sorangium</taxon>
    </lineage>
</organism>
<dbReference type="EC" id="3.1.-.-" evidence="7"/>
<feature type="compositionally biased region" description="Basic and acidic residues" evidence="8">
    <location>
        <begin position="1"/>
        <end position="10"/>
    </location>
</feature>
<dbReference type="GO" id="GO:0004222">
    <property type="term" value="F:metalloendopeptidase activity"/>
    <property type="evidence" value="ECO:0007669"/>
    <property type="project" value="InterPro"/>
</dbReference>
<dbReference type="HAMAP" id="MF_00009">
    <property type="entry name" value="Endoribonucl_YbeY"/>
    <property type="match status" value="1"/>
</dbReference>
<comment type="function">
    <text evidence="7">Single strand-specific metallo-endoribonuclease involved in late-stage 70S ribosome quality control and in maturation of the 3' terminus of the 16S rRNA.</text>
</comment>
<dbReference type="InterPro" id="IPR023091">
    <property type="entry name" value="MetalPrtase_cat_dom_sf_prd"/>
</dbReference>
<dbReference type="PROSITE" id="PS01306">
    <property type="entry name" value="UPF0054"/>
    <property type="match status" value="1"/>
</dbReference>
<keyword evidence="4 7" id="KW-0255">Endonuclease</keyword>
<evidence type="ECO:0000313" key="10">
    <source>
        <dbReference type="Proteomes" id="UP000238348"/>
    </source>
</evidence>
<dbReference type="GO" id="GO:0008270">
    <property type="term" value="F:zinc ion binding"/>
    <property type="evidence" value="ECO:0007669"/>
    <property type="project" value="UniProtKB-UniRule"/>
</dbReference>
<evidence type="ECO:0000256" key="6">
    <source>
        <dbReference type="ARBA" id="ARBA00022833"/>
    </source>
</evidence>
<gene>
    <name evidence="7 9" type="primary">ybeY</name>
    <name evidence="9" type="ORF">SOCE26_000280</name>
</gene>
<keyword evidence="7" id="KW-0690">Ribosome biogenesis</keyword>
<feature type="region of interest" description="Disordered" evidence="8">
    <location>
        <begin position="1"/>
        <end position="26"/>
    </location>
</feature>